<evidence type="ECO:0000313" key="6">
    <source>
        <dbReference type="EMBL" id="GLL05572.1"/>
    </source>
</evidence>
<dbReference type="PANTHER" id="PTHR30055">
    <property type="entry name" value="HTH-TYPE TRANSCRIPTIONAL REGULATOR RUTR"/>
    <property type="match status" value="1"/>
</dbReference>
<evidence type="ECO:0000313" key="7">
    <source>
        <dbReference type="Proteomes" id="UP001143480"/>
    </source>
</evidence>
<dbReference type="Gene3D" id="1.10.357.10">
    <property type="entry name" value="Tetracycline Repressor, domain 2"/>
    <property type="match status" value="1"/>
</dbReference>
<dbReference type="PANTHER" id="PTHR30055:SF238">
    <property type="entry name" value="MYCOFACTOCIN BIOSYNTHESIS TRANSCRIPTIONAL REGULATOR MFTR-RELATED"/>
    <property type="match status" value="1"/>
</dbReference>
<feature type="domain" description="HTH tetR-type" evidence="5">
    <location>
        <begin position="6"/>
        <end position="66"/>
    </location>
</feature>
<reference evidence="6" key="1">
    <citation type="journal article" date="2014" name="Int. J. Syst. Evol. Microbiol.">
        <title>Complete genome sequence of Corynebacterium casei LMG S-19264T (=DSM 44701T), isolated from a smear-ripened cheese.</title>
        <authorList>
            <consortium name="US DOE Joint Genome Institute (JGI-PGF)"/>
            <person name="Walter F."/>
            <person name="Albersmeier A."/>
            <person name="Kalinowski J."/>
            <person name="Ruckert C."/>
        </authorList>
    </citation>
    <scope>NUCLEOTIDE SEQUENCE</scope>
    <source>
        <strain evidence="6">VKM Ac-1321</strain>
    </source>
</reference>
<name>A0A9W6KQU8_9ACTN</name>
<organism evidence="6 7">
    <name type="scientific">Dactylosporangium matsuzakiense</name>
    <dbReference type="NCBI Taxonomy" id="53360"/>
    <lineage>
        <taxon>Bacteria</taxon>
        <taxon>Bacillati</taxon>
        <taxon>Actinomycetota</taxon>
        <taxon>Actinomycetes</taxon>
        <taxon>Micromonosporales</taxon>
        <taxon>Micromonosporaceae</taxon>
        <taxon>Dactylosporangium</taxon>
    </lineage>
</organism>
<evidence type="ECO:0000256" key="1">
    <source>
        <dbReference type="ARBA" id="ARBA00023015"/>
    </source>
</evidence>
<keyword evidence="3" id="KW-0804">Transcription</keyword>
<evidence type="ECO:0000256" key="4">
    <source>
        <dbReference type="PROSITE-ProRule" id="PRU00335"/>
    </source>
</evidence>
<feature type="DNA-binding region" description="H-T-H motif" evidence="4">
    <location>
        <begin position="29"/>
        <end position="48"/>
    </location>
</feature>
<keyword evidence="2 4" id="KW-0238">DNA-binding</keyword>
<dbReference type="InterPro" id="IPR009057">
    <property type="entry name" value="Homeodomain-like_sf"/>
</dbReference>
<dbReference type="Pfam" id="PF00440">
    <property type="entry name" value="TetR_N"/>
    <property type="match status" value="1"/>
</dbReference>
<proteinExistence type="predicted"/>
<dbReference type="PRINTS" id="PR00455">
    <property type="entry name" value="HTHTETR"/>
</dbReference>
<evidence type="ECO:0000259" key="5">
    <source>
        <dbReference type="PROSITE" id="PS50977"/>
    </source>
</evidence>
<evidence type="ECO:0000256" key="2">
    <source>
        <dbReference type="ARBA" id="ARBA00023125"/>
    </source>
</evidence>
<reference evidence="6" key="2">
    <citation type="submission" date="2023-01" db="EMBL/GenBank/DDBJ databases">
        <authorList>
            <person name="Sun Q."/>
            <person name="Evtushenko L."/>
        </authorList>
    </citation>
    <scope>NUCLEOTIDE SEQUENCE</scope>
    <source>
        <strain evidence="6">VKM Ac-1321</strain>
    </source>
</reference>
<protein>
    <submittedName>
        <fullName evidence="6">TetR family transcriptional regulator</fullName>
    </submittedName>
</protein>
<dbReference type="GO" id="GO:0000976">
    <property type="term" value="F:transcription cis-regulatory region binding"/>
    <property type="evidence" value="ECO:0007669"/>
    <property type="project" value="TreeGrafter"/>
</dbReference>
<dbReference type="RefSeq" id="WP_261964343.1">
    <property type="nucleotide sequence ID" value="NZ_BAAAXA010000003.1"/>
</dbReference>
<comment type="caution">
    <text evidence="6">The sequence shown here is derived from an EMBL/GenBank/DDBJ whole genome shotgun (WGS) entry which is preliminary data.</text>
</comment>
<dbReference type="InterPro" id="IPR001647">
    <property type="entry name" value="HTH_TetR"/>
</dbReference>
<dbReference type="PROSITE" id="PS50977">
    <property type="entry name" value="HTH_TETR_2"/>
    <property type="match status" value="1"/>
</dbReference>
<dbReference type="Proteomes" id="UP001143480">
    <property type="component" value="Unassembled WGS sequence"/>
</dbReference>
<dbReference type="EMBL" id="BSFP01000060">
    <property type="protein sequence ID" value="GLL05572.1"/>
    <property type="molecule type" value="Genomic_DNA"/>
</dbReference>
<sequence length="191" mass="20597">MARWQPDAPQRLALAALELFEERGYEQTSVIDIAERAGLTKSTFFRHFRDKREVLFGGETMSARVAGAITAAPATATALEAVAAALDAAGREAFTPDRRDFSLRRRAVIAAHPELQERDALKGLAITAAMTTALQQRGVPTLTASVTAQLAALAAAIAYGRWSDPANTDDYPTLARRALHEVRAAAVQDPR</sequence>
<gene>
    <name evidence="6" type="ORF">GCM10017581_073190</name>
</gene>
<keyword evidence="1" id="KW-0805">Transcription regulation</keyword>
<keyword evidence="7" id="KW-1185">Reference proteome</keyword>
<dbReference type="InterPro" id="IPR050109">
    <property type="entry name" value="HTH-type_TetR-like_transc_reg"/>
</dbReference>
<dbReference type="AlphaFoldDB" id="A0A9W6KQU8"/>
<dbReference type="GO" id="GO:0003700">
    <property type="term" value="F:DNA-binding transcription factor activity"/>
    <property type="evidence" value="ECO:0007669"/>
    <property type="project" value="TreeGrafter"/>
</dbReference>
<accession>A0A9W6KQU8</accession>
<dbReference type="SUPFAM" id="SSF46689">
    <property type="entry name" value="Homeodomain-like"/>
    <property type="match status" value="1"/>
</dbReference>
<evidence type="ECO:0000256" key="3">
    <source>
        <dbReference type="ARBA" id="ARBA00023163"/>
    </source>
</evidence>